<reference evidence="1" key="1">
    <citation type="journal article" date="2020" name="Nature">
        <title>Giant virus diversity and host interactions through global metagenomics.</title>
        <authorList>
            <person name="Schulz F."/>
            <person name="Roux S."/>
            <person name="Paez-Espino D."/>
            <person name="Jungbluth S."/>
            <person name="Walsh D.A."/>
            <person name="Denef V.J."/>
            <person name="McMahon K.D."/>
            <person name="Konstantinidis K.T."/>
            <person name="Eloe-Fadrosh E.A."/>
            <person name="Kyrpides N.C."/>
            <person name="Woyke T."/>
        </authorList>
    </citation>
    <scope>NUCLEOTIDE SEQUENCE</scope>
    <source>
        <strain evidence="1">GVMAG-M-3300023179-150</strain>
    </source>
</reference>
<proteinExistence type="predicted"/>
<dbReference type="PANTHER" id="PTHR12083:SF9">
    <property type="entry name" value="BIFUNCTIONAL POLYNUCLEOTIDE PHOSPHATASE_KINASE"/>
    <property type="match status" value="1"/>
</dbReference>
<dbReference type="InterPro" id="IPR006549">
    <property type="entry name" value="HAD-SF_hydro_IIIA"/>
</dbReference>
<dbReference type="EMBL" id="MN739763">
    <property type="protein sequence ID" value="QHT25293.1"/>
    <property type="molecule type" value="Genomic_DNA"/>
</dbReference>
<dbReference type="GO" id="GO:0046403">
    <property type="term" value="F:polynucleotide 3'-phosphatase activity"/>
    <property type="evidence" value="ECO:0007669"/>
    <property type="project" value="TreeGrafter"/>
</dbReference>
<dbReference type="SUPFAM" id="SSF52540">
    <property type="entry name" value="P-loop containing nucleoside triphosphate hydrolases"/>
    <property type="match status" value="1"/>
</dbReference>
<sequence>MSWTKVKNDYGTMYYSLPEKLHNSEKILILDLDWTLIQPELGNIFPVNENDWSFRFPIKKVLEYYLKGYKIVVFSNQKHTFDGKLSFNFEGFKRRWAAILKAMDIPVYILIAPTDDFYRKPLTGMWDYLCNNLNGNVKVDKNQCIFVGDAAGRPKQGKNKADFSDSDFKMAINAGIEFQTPEQFFRDEKFDKESVMVNINTKSFDPAIYLTKLPEIKKNNQNNWDKLEKLFTNQFQNPPRVLMLCGSPSSGKSSLSKRIFDFATDAGSKWQLFSLDIIKTKEKMKQLMNKVLMDENGGGVIIDCTNGNINPRAEWIQMAQMFKSPIWCIRLISEKNLSFHLNNLRRTRGFVDPNYASKYIPSVAIHRFFKSYEEPQLDEGFQDILKFEVEPIFKNEKEKKEFLLRF</sequence>
<dbReference type="InterPro" id="IPR027417">
    <property type="entry name" value="P-loop_NTPase"/>
</dbReference>
<protein>
    <submittedName>
        <fullName evidence="1">Uncharacterized protein</fullName>
    </submittedName>
</protein>
<dbReference type="Gene3D" id="3.40.50.300">
    <property type="entry name" value="P-loop containing nucleotide triphosphate hydrolases"/>
    <property type="match status" value="1"/>
</dbReference>
<dbReference type="GO" id="GO:0003690">
    <property type="term" value="F:double-stranded DNA binding"/>
    <property type="evidence" value="ECO:0007669"/>
    <property type="project" value="TreeGrafter"/>
</dbReference>
<dbReference type="InterPro" id="IPR036412">
    <property type="entry name" value="HAD-like_sf"/>
</dbReference>
<evidence type="ECO:0000313" key="1">
    <source>
        <dbReference type="EMBL" id="QHT25293.1"/>
    </source>
</evidence>
<dbReference type="GO" id="GO:0006281">
    <property type="term" value="P:DNA repair"/>
    <property type="evidence" value="ECO:0007669"/>
    <property type="project" value="TreeGrafter"/>
</dbReference>
<dbReference type="AlphaFoldDB" id="A0A6C0EA69"/>
<dbReference type="Pfam" id="PF08645">
    <property type="entry name" value="PNK3P"/>
    <property type="match status" value="1"/>
</dbReference>
<dbReference type="GO" id="GO:0046404">
    <property type="term" value="F:ATP-dependent polydeoxyribonucleotide 5'-hydroxyl-kinase activity"/>
    <property type="evidence" value="ECO:0007669"/>
    <property type="project" value="TreeGrafter"/>
</dbReference>
<accession>A0A6C0EA69</accession>
<dbReference type="InterPro" id="IPR013954">
    <property type="entry name" value="PNK3P"/>
</dbReference>
<dbReference type="Gene3D" id="3.40.50.1000">
    <property type="entry name" value="HAD superfamily/HAD-like"/>
    <property type="match status" value="1"/>
</dbReference>
<organism evidence="1">
    <name type="scientific">viral metagenome</name>
    <dbReference type="NCBI Taxonomy" id="1070528"/>
    <lineage>
        <taxon>unclassified sequences</taxon>
        <taxon>metagenomes</taxon>
        <taxon>organismal metagenomes</taxon>
    </lineage>
</organism>
<dbReference type="InterPro" id="IPR006551">
    <property type="entry name" value="Polynucleotide_phosphatase"/>
</dbReference>
<dbReference type="InterPro" id="IPR023214">
    <property type="entry name" value="HAD_sf"/>
</dbReference>
<name>A0A6C0EA69_9ZZZZ</name>
<dbReference type="NCBIfam" id="TIGR01664">
    <property type="entry name" value="DNA-3'-Pase"/>
    <property type="match status" value="1"/>
</dbReference>
<dbReference type="PANTHER" id="PTHR12083">
    <property type="entry name" value="BIFUNCTIONAL POLYNUCLEOTIDE PHOSPHATASE/KINASE"/>
    <property type="match status" value="1"/>
</dbReference>
<dbReference type="SUPFAM" id="SSF56784">
    <property type="entry name" value="HAD-like"/>
    <property type="match status" value="1"/>
</dbReference>
<dbReference type="NCBIfam" id="TIGR01662">
    <property type="entry name" value="HAD-SF-IIIA"/>
    <property type="match status" value="1"/>
</dbReference>